<evidence type="ECO:0000313" key="2">
    <source>
        <dbReference type="Proteomes" id="UP000001075"/>
    </source>
</evidence>
<accession>G3I9W8</accession>
<protein>
    <submittedName>
        <fullName evidence="1">Uncharacterized protein</fullName>
    </submittedName>
</protein>
<dbReference type="EMBL" id="JH001650">
    <property type="protein sequence ID" value="EGW09034.1"/>
    <property type="molecule type" value="Genomic_DNA"/>
</dbReference>
<dbReference type="AlphaFoldDB" id="G3I9W8"/>
<organism evidence="1 2">
    <name type="scientific">Cricetulus griseus</name>
    <name type="common">Chinese hamster</name>
    <name type="synonym">Cricetulus barabensis griseus</name>
    <dbReference type="NCBI Taxonomy" id="10029"/>
    <lineage>
        <taxon>Eukaryota</taxon>
        <taxon>Metazoa</taxon>
        <taxon>Chordata</taxon>
        <taxon>Craniata</taxon>
        <taxon>Vertebrata</taxon>
        <taxon>Euteleostomi</taxon>
        <taxon>Mammalia</taxon>
        <taxon>Eutheria</taxon>
        <taxon>Euarchontoglires</taxon>
        <taxon>Glires</taxon>
        <taxon>Rodentia</taxon>
        <taxon>Myomorpha</taxon>
        <taxon>Muroidea</taxon>
        <taxon>Cricetidae</taxon>
        <taxon>Cricetinae</taxon>
        <taxon>Cricetulus</taxon>
    </lineage>
</organism>
<dbReference type="InParanoid" id="G3I9W8"/>
<evidence type="ECO:0000313" key="1">
    <source>
        <dbReference type="EMBL" id="EGW09034.1"/>
    </source>
</evidence>
<name>G3I9W8_CRIGR</name>
<sequence>MEKLLATYRQAHERFPRLEPRWVRPIAKEEKKPQMITVTAIKLSSWDQKGIS</sequence>
<dbReference type="Proteomes" id="UP000001075">
    <property type="component" value="Unassembled WGS sequence"/>
</dbReference>
<gene>
    <name evidence="1" type="ORF">I79_020379</name>
</gene>
<proteinExistence type="predicted"/>
<reference evidence="2" key="1">
    <citation type="journal article" date="2011" name="Nat. Biotechnol.">
        <title>The genomic sequence of the Chinese hamster ovary (CHO)-K1 cell line.</title>
        <authorList>
            <person name="Xu X."/>
            <person name="Nagarajan H."/>
            <person name="Lewis N.E."/>
            <person name="Pan S."/>
            <person name="Cai Z."/>
            <person name="Liu X."/>
            <person name="Chen W."/>
            <person name="Xie M."/>
            <person name="Wang W."/>
            <person name="Hammond S."/>
            <person name="Andersen M.R."/>
            <person name="Neff N."/>
            <person name="Passarelli B."/>
            <person name="Koh W."/>
            <person name="Fan H.C."/>
            <person name="Wang J."/>
            <person name="Gui Y."/>
            <person name="Lee K.H."/>
            <person name="Betenbaugh M.J."/>
            <person name="Quake S.R."/>
            <person name="Famili I."/>
            <person name="Palsson B.O."/>
            <person name="Wang J."/>
        </authorList>
    </citation>
    <scope>NUCLEOTIDE SEQUENCE [LARGE SCALE GENOMIC DNA]</scope>
    <source>
        <strain evidence="2">CHO K1 cell line</strain>
    </source>
</reference>